<accession>A0A0E3SPG4</accession>
<dbReference type="Gene3D" id="2.40.50.1010">
    <property type="match status" value="1"/>
</dbReference>
<reference evidence="3 4" key="1">
    <citation type="submission" date="2014-07" db="EMBL/GenBank/DDBJ databases">
        <title>Methanogenic archaea and the global carbon cycle.</title>
        <authorList>
            <person name="Henriksen J.R."/>
            <person name="Luke J."/>
            <person name="Reinhart S."/>
            <person name="Benedict M.N."/>
            <person name="Youngblut N.D."/>
            <person name="Metcalf M.E."/>
            <person name="Whitaker R.J."/>
            <person name="Metcalf W.W."/>
        </authorList>
    </citation>
    <scope>NUCLEOTIDE SEQUENCE [LARGE SCALE GENOMIC DNA]</scope>
    <source>
        <strain evidence="3 4">MM1</strain>
    </source>
</reference>
<dbReference type="HOGENOM" id="CLU_161790_0_0_2"/>
<keyword evidence="1" id="KW-0472">Membrane</keyword>
<proteinExistence type="predicted"/>
<organism evidence="3 4">
    <name type="scientific">Methanococcoides methylutens MM1</name>
    <dbReference type="NCBI Taxonomy" id="1434104"/>
    <lineage>
        <taxon>Archaea</taxon>
        <taxon>Methanobacteriati</taxon>
        <taxon>Methanobacteriota</taxon>
        <taxon>Stenosarchaea group</taxon>
        <taxon>Methanomicrobia</taxon>
        <taxon>Methanosarcinales</taxon>
        <taxon>Methanosarcinaceae</taxon>
        <taxon>Methanococcoides</taxon>
    </lineage>
</organism>
<dbReference type="Proteomes" id="UP000033048">
    <property type="component" value="Chromosome"/>
</dbReference>
<dbReference type="GeneID" id="24892886"/>
<feature type="domain" description="OB" evidence="2">
    <location>
        <begin position="48"/>
        <end position="121"/>
    </location>
</feature>
<dbReference type="PATRIC" id="fig|1434104.5.peg.430"/>
<keyword evidence="4" id="KW-1185">Reference proteome</keyword>
<dbReference type="STRING" id="1434104.MCMEM_0403"/>
<evidence type="ECO:0000313" key="4">
    <source>
        <dbReference type="Proteomes" id="UP000033048"/>
    </source>
</evidence>
<dbReference type="AlphaFoldDB" id="A0A0E3SPG4"/>
<dbReference type="KEGG" id="mmet:MCMEM_0403"/>
<evidence type="ECO:0000256" key="1">
    <source>
        <dbReference type="SAM" id="Phobius"/>
    </source>
</evidence>
<evidence type="ECO:0000259" key="2">
    <source>
        <dbReference type="Pfam" id="PF01336"/>
    </source>
</evidence>
<sequence>MEKEEKIVGVLLVMAILSLAVAYFTYLPGELTGDIQPLTDSSGLGEKVFVEGEVLSKRLTYTGDHLILEVGHRTQPIAVFIPNNKGAEEMNERISRGDQVHVTGILEEYEGELEIVVQKEKDVRIT</sequence>
<feature type="transmembrane region" description="Helical" evidence="1">
    <location>
        <begin position="7"/>
        <end position="26"/>
    </location>
</feature>
<name>A0A0E3SPG4_METMT</name>
<dbReference type="OrthoDB" id="92368at2157"/>
<keyword evidence="1" id="KW-0812">Transmembrane</keyword>
<evidence type="ECO:0000313" key="3">
    <source>
        <dbReference type="EMBL" id="AKB84456.1"/>
    </source>
</evidence>
<dbReference type="EMBL" id="CP009518">
    <property type="protein sequence ID" value="AKB84456.1"/>
    <property type="molecule type" value="Genomic_DNA"/>
</dbReference>
<gene>
    <name evidence="3" type="ORF">MCMEM_0403</name>
</gene>
<dbReference type="Pfam" id="PF01336">
    <property type="entry name" value="tRNA_anti-codon"/>
    <property type="match status" value="1"/>
</dbReference>
<keyword evidence="1" id="KW-1133">Transmembrane helix</keyword>
<dbReference type="InterPro" id="IPR004365">
    <property type="entry name" value="NA-bd_OB_tRNA"/>
</dbReference>
<protein>
    <submittedName>
        <fullName evidence="3">OB-fold nucleic acid binding domain protein</fullName>
    </submittedName>
</protein>
<dbReference type="RefSeq" id="WP_048204660.1">
    <property type="nucleotide sequence ID" value="NZ_CP009518.1"/>
</dbReference>
<dbReference type="GO" id="GO:0003676">
    <property type="term" value="F:nucleic acid binding"/>
    <property type="evidence" value="ECO:0007669"/>
    <property type="project" value="InterPro"/>
</dbReference>